<gene>
    <name evidence="2" type="ORF">E2C01_096629</name>
</gene>
<keyword evidence="3" id="KW-1185">Reference proteome</keyword>
<feature type="transmembrane region" description="Helical" evidence="1">
    <location>
        <begin position="109"/>
        <end position="128"/>
    </location>
</feature>
<accession>A0A5B7K2I5</accession>
<dbReference type="AlphaFoldDB" id="A0A5B7K2I5"/>
<dbReference type="EMBL" id="VSRR010125812">
    <property type="protein sequence ID" value="MPD01116.1"/>
    <property type="molecule type" value="Genomic_DNA"/>
</dbReference>
<proteinExistence type="predicted"/>
<sequence>MDSKFRFSAPVSGVEVRRYGLEILSFATSQVQRYGLKMLLFCACYFRIFENFSPLRTSAPRLVVHRYGGAEVRTEINVVALVMGACGSWCKDSGIKTTRTPRPGLCSSLSVFALLCLTWITGLLYFIEGKSVQLQLIKKCLINISNLTSLIYILSNQVFKPLLNYKGTGL</sequence>
<name>A0A5B7K2I5_PORTR</name>
<evidence type="ECO:0000256" key="1">
    <source>
        <dbReference type="SAM" id="Phobius"/>
    </source>
</evidence>
<keyword evidence="1" id="KW-0812">Transmembrane</keyword>
<evidence type="ECO:0000313" key="3">
    <source>
        <dbReference type="Proteomes" id="UP000324222"/>
    </source>
</evidence>
<reference evidence="2 3" key="1">
    <citation type="submission" date="2019-05" db="EMBL/GenBank/DDBJ databases">
        <title>Another draft genome of Portunus trituberculatus and its Hox gene families provides insights of decapod evolution.</title>
        <authorList>
            <person name="Jeong J.-H."/>
            <person name="Song I."/>
            <person name="Kim S."/>
            <person name="Choi T."/>
            <person name="Kim D."/>
            <person name="Ryu S."/>
            <person name="Kim W."/>
        </authorList>
    </citation>
    <scope>NUCLEOTIDE SEQUENCE [LARGE SCALE GENOMIC DNA]</scope>
    <source>
        <tissue evidence="2">Muscle</tissue>
    </source>
</reference>
<protein>
    <submittedName>
        <fullName evidence="2">Uncharacterized protein</fullName>
    </submittedName>
</protein>
<dbReference type="Proteomes" id="UP000324222">
    <property type="component" value="Unassembled WGS sequence"/>
</dbReference>
<keyword evidence="1" id="KW-1133">Transmembrane helix</keyword>
<evidence type="ECO:0000313" key="2">
    <source>
        <dbReference type="EMBL" id="MPD01116.1"/>
    </source>
</evidence>
<organism evidence="2 3">
    <name type="scientific">Portunus trituberculatus</name>
    <name type="common">Swimming crab</name>
    <name type="synonym">Neptunus trituberculatus</name>
    <dbReference type="NCBI Taxonomy" id="210409"/>
    <lineage>
        <taxon>Eukaryota</taxon>
        <taxon>Metazoa</taxon>
        <taxon>Ecdysozoa</taxon>
        <taxon>Arthropoda</taxon>
        <taxon>Crustacea</taxon>
        <taxon>Multicrustacea</taxon>
        <taxon>Malacostraca</taxon>
        <taxon>Eumalacostraca</taxon>
        <taxon>Eucarida</taxon>
        <taxon>Decapoda</taxon>
        <taxon>Pleocyemata</taxon>
        <taxon>Brachyura</taxon>
        <taxon>Eubrachyura</taxon>
        <taxon>Portunoidea</taxon>
        <taxon>Portunidae</taxon>
        <taxon>Portuninae</taxon>
        <taxon>Portunus</taxon>
    </lineage>
</organism>
<keyword evidence="1" id="KW-0472">Membrane</keyword>
<comment type="caution">
    <text evidence="2">The sequence shown here is derived from an EMBL/GenBank/DDBJ whole genome shotgun (WGS) entry which is preliminary data.</text>
</comment>
<dbReference type="OrthoDB" id="194358at2759"/>